<keyword evidence="4" id="KW-1185">Reference proteome</keyword>
<feature type="transmembrane region" description="Helical" evidence="1">
    <location>
        <begin position="49"/>
        <end position="66"/>
    </location>
</feature>
<evidence type="ECO:0000259" key="2">
    <source>
        <dbReference type="Pfam" id="PF04892"/>
    </source>
</evidence>
<dbReference type="Pfam" id="PF04892">
    <property type="entry name" value="VanZ"/>
    <property type="match status" value="1"/>
</dbReference>
<evidence type="ECO:0000256" key="1">
    <source>
        <dbReference type="SAM" id="Phobius"/>
    </source>
</evidence>
<dbReference type="EMBL" id="JAOVZO020000017">
    <property type="protein sequence ID" value="MDC8013176.1"/>
    <property type="molecule type" value="Genomic_DNA"/>
</dbReference>
<dbReference type="NCBIfam" id="NF037970">
    <property type="entry name" value="vanZ_1"/>
    <property type="match status" value="1"/>
</dbReference>
<dbReference type="RefSeq" id="WP_263545389.1">
    <property type="nucleotide sequence ID" value="NZ_JAOVZO020000017.1"/>
</dbReference>
<sequence length="131" mass="14281">MAMTARPLRHLAYWRLLGRLLVALMLMLALLPAPQVVGAVPFGDKIGHVLGFAALMLWYAQIYGGVRERLRCALACVAFGLAIEVLQALTPYRSAEFADLAADALGAVLGWLVARGPFGDLFTWVERRVTA</sequence>
<evidence type="ECO:0000313" key="3">
    <source>
        <dbReference type="EMBL" id="MDC8013176.1"/>
    </source>
</evidence>
<dbReference type="AlphaFoldDB" id="A0A9X3YIW9"/>
<accession>A0A9X3YIW9</accession>
<keyword evidence="1" id="KW-0472">Membrane</keyword>
<proteinExistence type="predicted"/>
<dbReference type="InterPro" id="IPR006976">
    <property type="entry name" value="VanZ-like"/>
</dbReference>
<gene>
    <name evidence="3" type="ORF">OD750_011570</name>
</gene>
<dbReference type="PANTHER" id="PTHR28008:SF1">
    <property type="entry name" value="DOMAIN PROTEIN, PUTATIVE (AFU_ORTHOLOGUE AFUA_3G10980)-RELATED"/>
    <property type="match status" value="1"/>
</dbReference>
<keyword evidence="1" id="KW-0812">Transmembrane</keyword>
<feature type="domain" description="VanZ-like" evidence="2">
    <location>
        <begin position="46"/>
        <end position="115"/>
    </location>
</feature>
<reference evidence="3" key="1">
    <citation type="submission" date="2023-02" db="EMBL/GenBank/DDBJ databases">
        <title>Tahibacter soli sp. nov. isolated from soil.</title>
        <authorList>
            <person name="Baek J.H."/>
            <person name="Lee J.K."/>
            <person name="Choi D.G."/>
            <person name="Jeon C.O."/>
        </authorList>
    </citation>
    <scope>NUCLEOTIDE SEQUENCE</scope>
    <source>
        <strain evidence="3">BL</strain>
    </source>
</reference>
<organism evidence="3 4">
    <name type="scientific">Tahibacter soli</name>
    <dbReference type="NCBI Taxonomy" id="2983605"/>
    <lineage>
        <taxon>Bacteria</taxon>
        <taxon>Pseudomonadati</taxon>
        <taxon>Pseudomonadota</taxon>
        <taxon>Gammaproteobacteria</taxon>
        <taxon>Lysobacterales</taxon>
        <taxon>Rhodanobacteraceae</taxon>
        <taxon>Tahibacter</taxon>
    </lineage>
</organism>
<keyword evidence="1" id="KW-1133">Transmembrane helix</keyword>
<dbReference type="PANTHER" id="PTHR28008">
    <property type="entry name" value="DOMAIN PROTEIN, PUTATIVE (AFU_ORTHOLOGUE AFUA_3G10980)-RELATED"/>
    <property type="match status" value="1"/>
</dbReference>
<protein>
    <submittedName>
        <fullName evidence="3">VanZ family protein</fullName>
    </submittedName>
</protein>
<evidence type="ECO:0000313" key="4">
    <source>
        <dbReference type="Proteomes" id="UP001139971"/>
    </source>
</evidence>
<dbReference type="Proteomes" id="UP001139971">
    <property type="component" value="Unassembled WGS sequence"/>
</dbReference>
<comment type="caution">
    <text evidence="3">The sequence shown here is derived from an EMBL/GenBank/DDBJ whole genome shotgun (WGS) entry which is preliminary data.</text>
</comment>
<name>A0A9X3YIW9_9GAMM</name>